<dbReference type="SUPFAM" id="SSF53474">
    <property type="entry name" value="alpha/beta-Hydrolases"/>
    <property type="match status" value="1"/>
</dbReference>
<dbReference type="PANTHER" id="PTHR11731">
    <property type="entry name" value="PROTEASE FAMILY S9B,C DIPEPTIDYL-PEPTIDASE IV-RELATED"/>
    <property type="match status" value="1"/>
</dbReference>
<dbReference type="GO" id="GO:0008236">
    <property type="term" value="F:serine-type peptidase activity"/>
    <property type="evidence" value="ECO:0007669"/>
    <property type="project" value="InterPro"/>
</dbReference>
<protein>
    <recommendedName>
        <fullName evidence="1">Peptidase S9 prolyl oligopeptidase catalytic domain-containing protein</fullName>
    </recommendedName>
</protein>
<dbReference type="Gene3D" id="3.40.50.1820">
    <property type="entry name" value="alpha/beta hydrolase"/>
    <property type="match status" value="1"/>
</dbReference>
<feature type="domain" description="Peptidase S9 prolyl oligopeptidase catalytic" evidence="1">
    <location>
        <begin position="1"/>
        <end position="124"/>
    </location>
</feature>
<comment type="caution">
    <text evidence="2">The sequence shown here is derived from an EMBL/GenBank/DDBJ whole genome shotgun (WGS) entry which is preliminary data.</text>
</comment>
<dbReference type="InterPro" id="IPR050278">
    <property type="entry name" value="Serine_Prot_S9B/DPPIV"/>
</dbReference>
<evidence type="ECO:0000313" key="2">
    <source>
        <dbReference type="EMBL" id="GAI24840.1"/>
    </source>
</evidence>
<organism evidence="2">
    <name type="scientific">marine sediment metagenome</name>
    <dbReference type="NCBI Taxonomy" id="412755"/>
    <lineage>
        <taxon>unclassified sequences</taxon>
        <taxon>metagenomes</taxon>
        <taxon>ecological metagenomes</taxon>
    </lineage>
</organism>
<dbReference type="GO" id="GO:0006508">
    <property type="term" value="P:proteolysis"/>
    <property type="evidence" value="ECO:0007669"/>
    <property type="project" value="InterPro"/>
</dbReference>
<dbReference type="InterPro" id="IPR001375">
    <property type="entry name" value="Peptidase_S9_cat"/>
</dbReference>
<dbReference type="AlphaFoldDB" id="X1NDF9"/>
<reference evidence="2" key="1">
    <citation type="journal article" date="2014" name="Front. Microbiol.">
        <title>High frequency of phylogenetically diverse reductive dehalogenase-homologous genes in deep subseafloor sedimentary metagenomes.</title>
        <authorList>
            <person name="Kawai M."/>
            <person name="Futagami T."/>
            <person name="Toyoda A."/>
            <person name="Takaki Y."/>
            <person name="Nishi S."/>
            <person name="Hori S."/>
            <person name="Arai W."/>
            <person name="Tsubouchi T."/>
            <person name="Morono Y."/>
            <person name="Uchiyama I."/>
            <person name="Ito T."/>
            <person name="Fujiyama A."/>
            <person name="Inagaki F."/>
            <person name="Takami H."/>
        </authorList>
    </citation>
    <scope>NUCLEOTIDE SEQUENCE</scope>
    <source>
        <strain evidence="2">Expedition CK06-06</strain>
    </source>
</reference>
<evidence type="ECO:0000259" key="1">
    <source>
        <dbReference type="Pfam" id="PF00326"/>
    </source>
</evidence>
<accession>X1NDF9</accession>
<dbReference type="EMBL" id="BARV01020214">
    <property type="protein sequence ID" value="GAI24840.1"/>
    <property type="molecule type" value="Genomic_DNA"/>
</dbReference>
<dbReference type="Pfam" id="PF00326">
    <property type="entry name" value="Peptidase_S9"/>
    <property type="match status" value="1"/>
</dbReference>
<sequence length="131" mass="15349">MAMFKYPGTFAAGIARSPVVNWKHDTFWVMRLMGTPEENPEAYKKCSPLYYADKLQGRLLFVYGLMDKRVLFQDTVQLIQKLMMANKDYDLIIAPRGGHGWDPIDEAQLFRYQRQAEYFERYLGTGPVRQK</sequence>
<dbReference type="GO" id="GO:0008239">
    <property type="term" value="F:dipeptidyl-peptidase activity"/>
    <property type="evidence" value="ECO:0007669"/>
    <property type="project" value="TreeGrafter"/>
</dbReference>
<name>X1NDF9_9ZZZZ</name>
<proteinExistence type="predicted"/>
<gene>
    <name evidence="2" type="ORF">S06H3_33800</name>
</gene>
<dbReference type="InterPro" id="IPR029058">
    <property type="entry name" value="AB_hydrolase_fold"/>
</dbReference>
<dbReference type="PANTHER" id="PTHR11731:SF193">
    <property type="entry name" value="DIPEPTIDYL PEPTIDASE 9"/>
    <property type="match status" value="1"/>
</dbReference>